<dbReference type="InterPro" id="IPR036621">
    <property type="entry name" value="Anticodon-bd_dom_sf"/>
</dbReference>
<dbReference type="InterPro" id="IPR017449">
    <property type="entry name" value="Pro-tRNA_synth_II"/>
</dbReference>
<dbReference type="Pfam" id="PF09180">
    <property type="entry name" value="ProRS-C_1"/>
    <property type="match status" value="1"/>
</dbReference>
<dbReference type="Gene3D" id="3.30.110.30">
    <property type="entry name" value="C-terminal domain of ProRS"/>
    <property type="match status" value="1"/>
</dbReference>
<evidence type="ECO:0000256" key="10">
    <source>
        <dbReference type="ARBA" id="ARBA00060806"/>
    </source>
</evidence>
<dbReference type="Gene3D" id="3.30.930.10">
    <property type="entry name" value="Bira Bifunctional Protein, Domain 2"/>
    <property type="match status" value="1"/>
</dbReference>
<dbReference type="InterPro" id="IPR004154">
    <property type="entry name" value="Anticodon-bd"/>
</dbReference>
<dbReference type="FunFam" id="3.40.50.800:FF:000005">
    <property type="entry name" value="bifunctional glutamate/proline--tRNA ligase"/>
    <property type="match status" value="1"/>
</dbReference>
<dbReference type="HAMAP" id="MF_01571">
    <property type="entry name" value="Pro_tRNA_synth_type3"/>
    <property type="match status" value="1"/>
</dbReference>
<keyword evidence="5 11" id="KW-0547">Nucleotide-binding</keyword>
<organism evidence="13 14">
    <name type="scientific">Corallococcus sicarius</name>
    <dbReference type="NCBI Taxonomy" id="2316726"/>
    <lineage>
        <taxon>Bacteria</taxon>
        <taxon>Pseudomonadati</taxon>
        <taxon>Myxococcota</taxon>
        <taxon>Myxococcia</taxon>
        <taxon>Myxococcales</taxon>
        <taxon>Cystobacterineae</taxon>
        <taxon>Myxococcaceae</taxon>
        <taxon>Corallococcus</taxon>
    </lineage>
</organism>
<dbReference type="SUPFAM" id="SSF52954">
    <property type="entry name" value="Class II aaRS ABD-related"/>
    <property type="match status" value="1"/>
</dbReference>
<comment type="domain">
    <text evidence="11">Consists of three domains: the N-terminal catalytic domain, the anticodon-binding domain and the C-terminal extension.</text>
</comment>
<dbReference type="Pfam" id="PF03129">
    <property type="entry name" value="HGTP_anticodon"/>
    <property type="match status" value="1"/>
</dbReference>
<evidence type="ECO:0000256" key="3">
    <source>
        <dbReference type="ARBA" id="ARBA00022490"/>
    </source>
</evidence>
<evidence type="ECO:0000313" key="13">
    <source>
        <dbReference type="EMBL" id="RKH40936.1"/>
    </source>
</evidence>
<evidence type="ECO:0000256" key="9">
    <source>
        <dbReference type="ARBA" id="ARBA00047671"/>
    </source>
</evidence>
<dbReference type="AlphaFoldDB" id="A0A3A8N9H2"/>
<dbReference type="SMART" id="SM00946">
    <property type="entry name" value="ProRS-C_1"/>
    <property type="match status" value="1"/>
</dbReference>
<comment type="catalytic activity">
    <reaction evidence="9 11">
        <text>tRNA(Pro) + L-proline + ATP = L-prolyl-tRNA(Pro) + AMP + diphosphate</text>
        <dbReference type="Rhea" id="RHEA:14305"/>
        <dbReference type="Rhea" id="RHEA-COMP:9700"/>
        <dbReference type="Rhea" id="RHEA-COMP:9702"/>
        <dbReference type="ChEBI" id="CHEBI:30616"/>
        <dbReference type="ChEBI" id="CHEBI:33019"/>
        <dbReference type="ChEBI" id="CHEBI:60039"/>
        <dbReference type="ChEBI" id="CHEBI:78442"/>
        <dbReference type="ChEBI" id="CHEBI:78532"/>
        <dbReference type="ChEBI" id="CHEBI:456215"/>
        <dbReference type="EC" id="6.1.1.15"/>
    </reaction>
</comment>
<dbReference type="GO" id="GO:0005737">
    <property type="term" value="C:cytoplasm"/>
    <property type="evidence" value="ECO:0007669"/>
    <property type="project" value="UniProtKB-SubCell"/>
</dbReference>
<evidence type="ECO:0000256" key="6">
    <source>
        <dbReference type="ARBA" id="ARBA00022840"/>
    </source>
</evidence>
<comment type="subcellular location">
    <subcellularLocation>
        <location evidence="1 11">Cytoplasm</location>
    </subcellularLocation>
</comment>
<dbReference type="Gene3D" id="3.40.50.800">
    <property type="entry name" value="Anticodon-binding domain"/>
    <property type="match status" value="1"/>
</dbReference>
<name>A0A3A8N9H2_9BACT</name>
<dbReference type="InterPro" id="IPR004499">
    <property type="entry name" value="Pro-tRNA-ligase_IIa_arc-type"/>
</dbReference>
<accession>A0A3A8N9H2</accession>
<dbReference type="RefSeq" id="WP_120626778.1">
    <property type="nucleotide sequence ID" value="NZ_RAWG01000119.1"/>
</dbReference>
<dbReference type="NCBIfam" id="TIGR00408">
    <property type="entry name" value="proS_fam_I"/>
    <property type="match status" value="1"/>
</dbReference>
<evidence type="ECO:0000259" key="12">
    <source>
        <dbReference type="PROSITE" id="PS50862"/>
    </source>
</evidence>
<proteinExistence type="inferred from homology"/>
<dbReference type="EC" id="6.1.1.15" evidence="11"/>
<evidence type="ECO:0000256" key="4">
    <source>
        <dbReference type="ARBA" id="ARBA00022598"/>
    </source>
</evidence>
<evidence type="ECO:0000256" key="7">
    <source>
        <dbReference type="ARBA" id="ARBA00022917"/>
    </source>
</evidence>
<dbReference type="PRINTS" id="PR01046">
    <property type="entry name" value="TRNASYNTHPRO"/>
</dbReference>
<comment type="similarity">
    <text evidence="10 11">Belongs to the class-II aminoacyl-tRNA synthetase family. ProS type 3 subfamily.</text>
</comment>
<dbReference type="Proteomes" id="UP000273405">
    <property type="component" value="Unassembled WGS sequence"/>
</dbReference>
<evidence type="ECO:0000256" key="5">
    <source>
        <dbReference type="ARBA" id="ARBA00022741"/>
    </source>
</evidence>
<keyword evidence="3 11" id="KW-0963">Cytoplasm</keyword>
<sequence>MAEKLTPREKGFSEWYVDLIQKAKLADYSDVKGCMVIRPNGYALWENIQRVMDKMFKDEGVRNAYFPLLIPESYLKKEAEHVEGFNPQLAIVTHAGGQKLEEPYVIRPTSETIINRSFSKWIQSYRDLPLLLNQWANVMRWEMRTRLFLRTTEFLWQEGHTCHETEEDAEKRTLTMLEVYRTFAEDYMAMPVLPGRKTESEKFAGALRTYSIEAMMQDKKALQAGTSHNLGQNFAKAFDTQFQGRDGQQHHVWQTSWGSSTRLIGGLILTHSDDAGLIVPPKLAATHVVIIPVGIGGKAPEAEKAQVLEKVHALAADLRKAGLGVVVDDDETKTPGFKYNEHELTGTCVRIELGPKDLAKSSCVMVRRDLRQKEFVPLDEAVTKVQAMLDQMQKDLFKKAKDFRDAHTFEVNSFEELKAKADDGFLLAHWDGDAKTEARIKEETGLTTRCRPFSLKQEPGKCVMTGNPSQGRIVFSKAY</sequence>
<protein>
    <recommendedName>
        <fullName evidence="11">Proline--tRNA ligase</fullName>
        <ecNumber evidence="11">6.1.1.15</ecNumber>
    </recommendedName>
    <alternativeName>
        <fullName evidence="11">Prolyl-tRNA synthetase</fullName>
        <shortName evidence="11">ProRS</shortName>
    </alternativeName>
</protein>
<gene>
    <name evidence="11" type="primary">proS</name>
    <name evidence="13" type="ORF">D7X12_19470</name>
</gene>
<comment type="subunit">
    <text evidence="2 11">Homodimer.</text>
</comment>
<dbReference type="GO" id="GO:0017101">
    <property type="term" value="C:aminoacyl-tRNA synthetase multienzyme complex"/>
    <property type="evidence" value="ECO:0007669"/>
    <property type="project" value="TreeGrafter"/>
</dbReference>
<evidence type="ECO:0000256" key="11">
    <source>
        <dbReference type="HAMAP-Rule" id="MF_01571"/>
    </source>
</evidence>
<dbReference type="FunFam" id="3.30.930.10:FF:000023">
    <property type="entry name" value="Proline--tRNA ligase"/>
    <property type="match status" value="1"/>
</dbReference>
<keyword evidence="7 11" id="KW-0648">Protein biosynthesis</keyword>
<keyword evidence="14" id="KW-1185">Reference proteome</keyword>
<feature type="domain" description="Aminoacyl-transfer RNA synthetases class-II family profile" evidence="12">
    <location>
        <begin position="38"/>
        <end position="280"/>
    </location>
</feature>
<keyword evidence="6 11" id="KW-0067">ATP-binding</keyword>
<dbReference type="CDD" id="cd00862">
    <property type="entry name" value="ProRS_anticodon_zinc"/>
    <property type="match status" value="1"/>
</dbReference>
<evidence type="ECO:0000256" key="8">
    <source>
        <dbReference type="ARBA" id="ARBA00023146"/>
    </source>
</evidence>
<evidence type="ECO:0000313" key="14">
    <source>
        <dbReference type="Proteomes" id="UP000273405"/>
    </source>
</evidence>
<dbReference type="PANTHER" id="PTHR43382:SF2">
    <property type="entry name" value="BIFUNCTIONAL GLUTAMATE_PROLINE--TRNA LIGASE"/>
    <property type="match status" value="1"/>
</dbReference>
<reference evidence="14" key="1">
    <citation type="submission" date="2018-09" db="EMBL/GenBank/DDBJ databases">
        <authorList>
            <person name="Livingstone P.G."/>
            <person name="Whitworth D.E."/>
        </authorList>
    </citation>
    <scope>NUCLEOTIDE SEQUENCE [LARGE SCALE GENOMIC DNA]</scope>
    <source>
        <strain evidence="14">CA040B</strain>
    </source>
</reference>
<dbReference type="InterPro" id="IPR016061">
    <property type="entry name" value="Pro-tRNA_ligase_II_C"/>
</dbReference>
<dbReference type="InterPro" id="IPR006195">
    <property type="entry name" value="aa-tRNA-synth_II"/>
</dbReference>
<dbReference type="EMBL" id="RAWG01000119">
    <property type="protein sequence ID" value="RKH40936.1"/>
    <property type="molecule type" value="Genomic_DNA"/>
</dbReference>
<dbReference type="Pfam" id="PF00587">
    <property type="entry name" value="tRNA-synt_2b"/>
    <property type="match status" value="1"/>
</dbReference>
<dbReference type="OrthoDB" id="9809052at2"/>
<dbReference type="GO" id="GO:0006433">
    <property type="term" value="P:prolyl-tRNA aminoacylation"/>
    <property type="evidence" value="ECO:0007669"/>
    <property type="project" value="UniProtKB-UniRule"/>
</dbReference>
<comment type="caution">
    <text evidence="13">The sequence shown here is derived from an EMBL/GenBank/DDBJ whole genome shotgun (WGS) entry which is preliminary data.</text>
</comment>
<dbReference type="PANTHER" id="PTHR43382">
    <property type="entry name" value="PROLYL-TRNA SYNTHETASE"/>
    <property type="match status" value="1"/>
</dbReference>
<keyword evidence="4 11" id="KW-0436">Ligase</keyword>
<dbReference type="SUPFAM" id="SSF55681">
    <property type="entry name" value="Class II aaRS and biotin synthetases"/>
    <property type="match status" value="1"/>
</dbReference>
<dbReference type="PROSITE" id="PS50862">
    <property type="entry name" value="AA_TRNA_LIGASE_II"/>
    <property type="match status" value="1"/>
</dbReference>
<dbReference type="GO" id="GO:0004827">
    <property type="term" value="F:proline-tRNA ligase activity"/>
    <property type="evidence" value="ECO:0007669"/>
    <property type="project" value="UniProtKB-UniRule"/>
</dbReference>
<dbReference type="InterPro" id="IPR045864">
    <property type="entry name" value="aa-tRNA-synth_II/BPL/LPL"/>
</dbReference>
<dbReference type="InterPro" id="IPR002314">
    <property type="entry name" value="aa-tRNA-synt_IIb"/>
</dbReference>
<evidence type="ECO:0000256" key="2">
    <source>
        <dbReference type="ARBA" id="ARBA00011738"/>
    </source>
</evidence>
<evidence type="ECO:0000256" key="1">
    <source>
        <dbReference type="ARBA" id="ARBA00004496"/>
    </source>
</evidence>
<keyword evidence="8 11" id="KW-0030">Aminoacyl-tRNA synthetase</keyword>
<dbReference type="GO" id="GO:0005524">
    <property type="term" value="F:ATP binding"/>
    <property type="evidence" value="ECO:0007669"/>
    <property type="project" value="UniProtKB-UniRule"/>
</dbReference>
<comment type="function">
    <text evidence="11">Catalyzes the attachment of proline to tRNA(Pro) in a two-step reaction: proline is first activated by ATP to form Pro-AMP and then transferred to the acceptor end of tRNA(Pro).</text>
</comment>
<dbReference type="InterPro" id="IPR002316">
    <property type="entry name" value="Pro-tRNA-ligase_IIa"/>
</dbReference>
<dbReference type="SUPFAM" id="SSF64586">
    <property type="entry name" value="C-terminal domain of ProRS"/>
    <property type="match status" value="1"/>
</dbReference>
<dbReference type="InterPro" id="IPR033721">
    <property type="entry name" value="ProRS_core_arch_euk"/>
</dbReference>
<dbReference type="CDD" id="cd00778">
    <property type="entry name" value="ProRS_core_arch_euk"/>
    <property type="match status" value="1"/>
</dbReference>